<dbReference type="InterPro" id="IPR041464">
    <property type="entry name" value="TubC_N"/>
</dbReference>
<dbReference type="Gene3D" id="1.10.10.1830">
    <property type="entry name" value="Non-ribosomal peptide synthase, adenylation domain"/>
    <property type="match status" value="1"/>
</dbReference>
<dbReference type="STRING" id="28092.WM40_24265"/>
<proteinExistence type="predicted"/>
<keyword evidence="4" id="KW-1185">Reference proteome</keyword>
<dbReference type="SUPFAM" id="SSF52777">
    <property type="entry name" value="CoA-dependent acyltransferases"/>
    <property type="match status" value="1"/>
</dbReference>
<accession>A0A0F5JVE9</accession>
<evidence type="ECO:0000259" key="2">
    <source>
        <dbReference type="Pfam" id="PF18563"/>
    </source>
</evidence>
<comment type="caution">
    <text evidence="3">The sequence shown here is derived from an EMBL/GenBank/DDBJ whole genome shotgun (WGS) entry which is preliminary data.</text>
</comment>
<dbReference type="Pfam" id="PF00668">
    <property type="entry name" value="Condensation"/>
    <property type="match status" value="1"/>
</dbReference>
<dbReference type="Proteomes" id="UP000033618">
    <property type="component" value="Unassembled WGS sequence"/>
</dbReference>
<reference evidence="3 4" key="1">
    <citation type="submission" date="2015-03" db="EMBL/GenBank/DDBJ databases">
        <title>Draft Genome Sequence of Burkholderia andropogonis type strain ICMP2807, isolated from Sorghum bicolor.</title>
        <authorList>
            <person name="Lopes-Santos L."/>
            <person name="Castro D.B."/>
            <person name="Ottoboni L.M."/>
            <person name="Park D."/>
            <person name="Weirc B.S."/>
            <person name="Destefano S.A."/>
        </authorList>
    </citation>
    <scope>NUCLEOTIDE SEQUENCE [LARGE SCALE GENOMIC DNA]</scope>
    <source>
        <strain evidence="3 4">ICMP2807</strain>
    </source>
</reference>
<feature type="non-terminal residue" evidence="3">
    <location>
        <position position="211"/>
    </location>
</feature>
<evidence type="ECO:0000313" key="4">
    <source>
        <dbReference type="Proteomes" id="UP000033618"/>
    </source>
</evidence>
<dbReference type="Gene3D" id="3.30.559.10">
    <property type="entry name" value="Chloramphenicol acetyltransferase-like domain"/>
    <property type="match status" value="1"/>
</dbReference>
<dbReference type="GO" id="GO:0003824">
    <property type="term" value="F:catalytic activity"/>
    <property type="evidence" value="ECO:0007669"/>
    <property type="project" value="InterPro"/>
</dbReference>
<evidence type="ECO:0000313" key="3">
    <source>
        <dbReference type="EMBL" id="KKB61262.1"/>
    </source>
</evidence>
<feature type="domain" description="TubC N-terminal docking" evidence="2">
    <location>
        <begin position="5"/>
        <end position="53"/>
    </location>
</feature>
<organism evidence="3 4">
    <name type="scientific">Robbsia andropogonis</name>
    <dbReference type="NCBI Taxonomy" id="28092"/>
    <lineage>
        <taxon>Bacteria</taxon>
        <taxon>Pseudomonadati</taxon>
        <taxon>Pseudomonadota</taxon>
        <taxon>Betaproteobacteria</taxon>
        <taxon>Burkholderiales</taxon>
        <taxon>Burkholderiaceae</taxon>
        <taxon>Robbsia</taxon>
    </lineage>
</organism>
<dbReference type="RefSeq" id="WP_046154240.1">
    <property type="nucleotide sequence ID" value="NZ_LAQU01000054.1"/>
</dbReference>
<dbReference type="OrthoDB" id="9778690at2"/>
<sequence length="211" mass="22967">MSTVSFVANLQQRGIRLYAKAGKLAADAAPGVLTAPLIDQIRSRKTEILDLLHGLDAHAASLDDADPTGAAACEDRHDTARNDGNAFDSDAHAVTRLSDGQRQMCLANALPHHASYHMPALFAIDGPLDTDALTCAFADVFRRHETLRTRIVEQGGEPDARIDASAFTLPIATMTENAAMTLARGDADRRFDLATEWPCRVRLLRISEQRH</sequence>
<evidence type="ECO:0008006" key="5">
    <source>
        <dbReference type="Google" id="ProtNLM"/>
    </source>
</evidence>
<dbReference type="Pfam" id="PF18563">
    <property type="entry name" value="TubC_N"/>
    <property type="match status" value="1"/>
</dbReference>
<dbReference type="InterPro" id="IPR023213">
    <property type="entry name" value="CAT-like_dom_sf"/>
</dbReference>
<dbReference type="EMBL" id="LAQU01000054">
    <property type="protein sequence ID" value="KKB61262.1"/>
    <property type="molecule type" value="Genomic_DNA"/>
</dbReference>
<evidence type="ECO:0000259" key="1">
    <source>
        <dbReference type="Pfam" id="PF00668"/>
    </source>
</evidence>
<protein>
    <recommendedName>
        <fullName evidence="5">Condensation domain-containing protein</fullName>
    </recommendedName>
</protein>
<feature type="domain" description="Condensation" evidence="1">
    <location>
        <begin position="96"/>
        <end position="211"/>
    </location>
</feature>
<gene>
    <name evidence="3" type="ORF">WM40_24265</name>
</gene>
<dbReference type="InterPro" id="IPR044894">
    <property type="entry name" value="TubC_N_sf"/>
</dbReference>
<dbReference type="AlphaFoldDB" id="A0A0F5JVE9"/>
<dbReference type="InterPro" id="IPR001242">
    <property type="entry name" value="Condensation_dom"/>
</dbReference>
<name>A0A0F5JVE9_9BURK</name>